<dbReference type="RefSeq" id="XP_019647974.1">
    <property type="nucleotide sequence ID" value="XM_019792415.1"/>
</dbReference>
<dbReference type="PANTHER" id="PTHR15191:SF3">
    <property type="entry name" value="PITUITARY TUMOR-TRANSFORMING GENE PROTEIN-BINDING FACTOR"/>
    <property type="match status" value="1"/>
</dbReference>
<protein>
    <submittedName>
        <fullName evidence="2">Uncharacterized protein LOC109488217</fullName>
    </submittedName>
</protein>
<accession>A0A6P5APA5</accession>
<dbReference type="OrthoDB" id="5829916at2759"/>
<organism evidence="1 2">
    <name type="scientific">Branchiostoma belcheri</name>
    <name type="common">Amphioxus</name>
    <dbReference type="NCBI Taxonomy" id="7741"/>
    <lineage>
        <taxon>Eukaryota</taxon>
        <taxon>Metazoa</taxon>
        <taxon>Chordata</taxon>
        <taxon>Cephalochordata</taxon>
        <taxon>Leptocardii</taxon>
        <taxon>Amphioxiformes</taxon>
        <taxon>Branchiostomatidae</taxon>
        <taxon>Branchiostoma</taxon>
    </lineage>
</organism>
<dbReference type="Proteomes" id="UP000515135">
    <property type="component" value="Unplaced"/>
</dbReference>
<keyword evidence="1" id="KW-1185">Reference proteome</keyword>
<dbReference type="GO" id="GO:0006606">
    <property type="term" value="P:protein import into nucleus"/>
    <property type="evidence" value="ECO:0007669"/>
    <property type="project" value="TreeGrafter"/>
</dbReference>
<dbReference type="InterPro" id="IPR052304">
    <property type="entry name" value="PTTG1IP"/>
</dbReference>
<dbReference type="KEGG" id="bbel:109488217"/>
<evidence type="ECO:0000313" key="1">
    <source>
        <dbReference type="Proteomes" id="UP000515135"/>
    </source>
</evidence>
<proteinExistence type="predicted"/>
<dbReference type="AlphaFoldDB" id="A0A6P5APA5"/>
<name>A0A6P5APA5_BRABE</name>
<dbReference type="GO" id="GO:0005634">
    <property type="term" value="C:nucleus"/>
    <property type="evidence" value="ECO:0007669"/>
    <property type="project" value="TreeGrafter"/>
</dbReference>
<dbReference type="GO" id="GO:0005737">
    <property type="term" value="C:cytoplasm"/>
    <property type="evidence" value="ECO:0007669"/>
    <property type="project" value="TreeGrafter"/>
</dbReference>
<dbReference type="GeneID" id="109488217"/>
<gene>
    <name evidence="2" type="primary">LOC109488217</name>
</gene>
<sequence length="191" mass="20288">MARGKGQGCCCALAILVSLAIVAVAVFLGVKFVTSALASDSAQENLVNATSPLSTATPPTTPSGQVDCSSRNASCGECIGDVKCYFCYKDHSCRLYPASAVLPTAECPLAQVRWGATCDVSFEVLVIAVAIVGGVLVLALCCCCCRCCCCGGGDDGGHTWMDFKWARDNRANQMNPNNWRFWKARGYDTFQ</sequence>
<reference evidence="2" key="1">
    <citation type="submission" date="2025-08" db="UniProtKB">
        <authorList>
            <consortium name="RefSeq"/>
        </authorList>
    </citation>
    <scope>IDENTIFICATION</scope>
    <source>
        <tissue evidence="2">Gonad</tissue>
    </source>
</reference>
<dbReference type="PANTHER" id="PTHR15191">
    <property type="entry name" value="PROTEIN CBG20567"/>
    <property type="match status" value="1"/>
</dbReference>
<evidence type="ECO:0000313" key="2">
    <source>
        <dbReference type="RefSeq" id="XP_019647974.1"/>
    </source>
</evidence>